<evidence type="ECO:0000313" key="1">
    <source>
        <dbReference type="EMBL" id="KAI3708370.1"/>
    </source>
</evidence>
<comment type="caution">
    <text evidence="1">The sequence shown here is derived from an EMBL/GenBank/DDBJ whole genome shotgun (WGS) entry which is preliminary data.</text>
</comment>
<dbReference type="Proteomes" id="UP001055811">
    <property type="component" value="Linkage Group LG07"/>
</dbReference>
<reference evidence="2" key="1">
    <citation type="journal article" date="2022" name="Mol. Ecol. Resour.">
        <title>The genomes of chicory, endive, great burdock and yacon provide insights into Asteraceae palaeo-polyploidization history and plant inulin production.</title>
        <authorList>
            <person name="Fan W."/>
            <person name="Wang S."/>
            <person name="Wang H."/>
            <person name="Wang A."/>
            <person name="Jiang F."/>
            <person name="Liu H."/>
            <person name="Zhao H."/>
            <person name="Xu D."/>
            <person name="Zhang Y."/>
        </authorList>
    </citation>
    <scope>NUCLEOTIDE SEQUENCE [LARGE SCALE GENOMIC DNA]</scope>
    <source>
        <strain evidence="2">cv. Punajuju</strain>
    </source>
</reference>
<dbReference type="EMBL" id="CM042015">
    <property type="protein sequence ID" value="KAI3708370.1"/>
    <property type="molecule type" value="Genomic_DNA"/>
</dbReference>
<protein>
    <submittedName>
        <fullName evidence="1">Uncharacterized protein</fullName>
    </submittedName>
</protein>
<accession>A0ACB9AIW1</accession>
<organism evidence="1 2">
    <name type="scientific">Cichorium intybus</name>
    <name type="common">Chicory</name>
    <dbReference type="NCBI Taxonomy" id="13427"/>
    <lineage>
        <taxon>Eukaryota</taxon>
        <taxon>Viridiplantae</taxon>
        <taxon>Streptophyta</taxon>
        <taxon>Embryophyta</taxon>
        <taxon>Tracheophyta</taxon>
        <taxon>Spermatophyta</taxon>
        <taxon>Magnoliopsida</taxon>
        <taxon>eudicotyledons</taxon>
        <taxon>Gunneridae</taxon>
        <taxon>Pentapetalae</taxon>
        <taxon>asterids</taxon>
        <taxon>campanulids</taxon>
        <taxon>Asterales</taxon>
        <taxon>Asteraceae</taxon>
        <taxon>Cichorioideae</taxon>
        <taxon>Cichorieae</taxon>
        <taxon>Cichoriinae</taxon>
        <taxon>Cichorium</taxon>
    </lineage>
</organism>
<evidence type="ECO:0000313" key="2">
    <source>
        <dbReference type="Proteomes" id="UP001055811"/>
    </source>
</evidence>
<keyword evidence="2" id="KW-1185">Reference proteome</keyword>
<proteinExistence type="predicted"/>
<gene>
    <name evidence="1" type="ORF">L2E82_37538</name>
</gene>
<reference evidence="1 2" key="2">
    <citation type="journal article" date="2022" name="Mol. Ecol. Resour.">
        <title>The genomes of chicory, endive, great burdock and yacon provide insights into Asteraceae paleo-polyploidization history and plant inulin production.</title>
        <authorList>
            <person name="Fan W."/>
            <person name="Wang S."/>
            <person name="Wang H."/>
            <person name="Wang A."/>
            <person name="Jiang F."/>
            <person name="Liu H."/>
            <person name="Zhao H."/>
            <person name="Xu D."/>
            <person name="Zhang Y."/>
        </authorList>
    </citation>
    <scope>NUCLEOTIDE SEQUENCE [LARGE SCALE GENOMIC DNA]</scope>
    <source>
        <strain evidence="2">cv. Punajuju</strain>
        <tissue evidence="1">Leaves</tissue>
    </source>
</reference>
<name>A0ACB9AIW1_CICIN</name>
<sequence>MPKNTTPLVANADAGEGWWWKKVLDWEEAKNQMLFALPMILTNVAYYCIPLVSVMFSGHLGEAELAASNLANSWASVTGLAFMVGLSGALETLCGQGFGAKVYSMLGIFLQASCCISIIFSIIISILWLFTERILILLQQDHEISKTAAVYIKYLIPGLFAQGLLQNMLRFLQTQSVLAPLVLCSLVPLVLHIGITYGLVHWTFLAFFGAPLAVSISLWIAVFMLAGYVLFSEKFKETWHGFSLESFKFVLTGLKLALPSAAMVCFRDWALELLVLLAGILPNSETTTSLIAISEAIFYGSVSTQTIAYMFTFGLSAAASTRVSNELGASNINKAKNAMAVTLKLSFILGFAVIIALGFGHEKWAGFFSDSPMIINTYASLTPLLVISIIIDSIEGVLAGVARGSGWQHLAMYINLATLYLIGMPVAVALAFVLKLYSKVMLYLIA</sequence>